<feature type="domain" description="HTH tetR-type" evidence="5">
    <location>
        <begin position="16"/>
        <end position="76"/>
    </location>
</feature>
<comment type="caution">
    <text evidence="6">The sequence shown here is derived from an EMBL/GenBank/DDBJ whole genome shotgun (WGS) entry which is preliminary data.</text>
</comment>
<dbReference type="InterPro" id="IPR004111">
    <property type="entry name" value="Repressor_TetR_C"/>
</dbReference>
<dbReference type="InterPro" id="IPR001647">
    <property type="entry name" value="HTH_TetR"/>
</dbReference>
<evidence type="ECO:0000256" key="2">
    <source>
        <dbReference type="ARBA" id="ARBA00023125"/>
    </source>
</evidence>
<dbReference type="Proteomes" id="UP001595965">
    <property type="component" value="Unassembled WGS sequence"/>
</dbReference>
<name>A0ABV8XWE7_9MICC</name>
<keyword evidence="1" id="KW-0805">Transcription regulation</keyword>
<gene>
    <name evidence="6" type="ORF">ACFO0K_04285</name>
</gene>
<reference evidence="7" key="1">
    <citation type="journal article" date="2019" name="Int. J. Syst. Evol. Microbiol.">
        <title>The Global Catalogue of Microorganisms (GCM) 10K type strain sequencing project: providing services to taxonomists for standard genome sequencing and annotation.</title>
        <authorList>
            <consortium name="The Broad Institute Genomics Platform"/>
            <consortium name="The Broad Institute Genome Sequencing Center for Infectious Disease"/>
            <person name="Wu L."/>
            <person name="Ma J."/>
        </authorList>
    </citation>
    <scope>NUCLEOTIDE SEQUENCE [LARGE SCALE GENOMIC DNA]</scope>
    <source>
        <strain evidence="7">CGMCC 1.12125</strain>
    </source>
</reference>
<dbReference type="EMBL" id="JBHSEN010000001">
    <property type="protein sequence ID" value="MFC4428897.1"/>
    <property type="molecule type" value="Genomic_DNA"/>
</dbReference>
<evidence type="ECO:0000256" key="3">
    <source>
        <dbReference type="ARBA" id="ARBA00023163"/>
    </source>
</evidence>
<keyword evidence="2 4" id="KW-0238">DNA-binding</keyword>
<proteinExistence type="predicted"/>
<dbReference type="PROSITE" id="PS50977">
    <property type="entry name" value="HTH_TETR_2"/>
    <property type="match status" value="1"/>
</dbReference>
<dbReference type="PRINTS" id="PR00455">
    <property type="entry name" value="HTHTETR"/>
</dbReference>
<evidence type="ECO:0000256" key="4">
    <source>
        <dbReference type="PROSITE-ProRule" id="PRU00335"/>
    </source>
</evidence>
<dbReference type="Gene3D" id="1.10.357.10">
    <property type="entry name" value="Tetracycline Repressor, domain 2"/>
    <property type="match status" value="1"/>
</dbReference>
<evidence type="ECO:0000259" key="5">
    <source>
        <dbReference type="PROSITE" id="PS50977"/>
    </source>
</evidence>
<dbReference type="InterPro" id="IPR009057">
    <property type="entry name" value="Homeodomain-like_sf"/>
</dbReference>
<dbReference type="Pfam" id="PF00440">
    <property type="entry name" value="TetR_N"/>
    <property type="match status" value="1"/>
</dbReference>
<dbReference type="SUPFAM" id="SSF48498">
    <property type="entry name" value="Tetracyclin repressor-like, C-terminal domain"/>
    <property type="match status" value="1"/>
</dbReference>
<evidence type="ECO:0000313" key="6">
    <source>
        <dbReference type="EMBL" id="MFC4428897.1"/>
    </source>
</evidence>
<dbReference type="InterPro" id="IPR036271">
    <property type="entry name" value="Tet_transcr_reg_TetR-rel_C_sf"/>
</dbReference>
<accession>A0ABV8XWE7</accession>
<dbReference type="Pfam" id="PF02909">
    <property type="entry name" value="TetR_C_1"/>
    <property type="match status" value="1"/>
</dbReference>
<organism evidence="6 7">
    <name type="scientific">Citricoccus alkalitolerans</name>
    <dbReference type="NCBI Taxonomy" id="246603"/>
    <lineage>
        <taxon>Bacteria</taxon>
        <taxon>Bacillati</taxon>
        <taxon>Actinomycetota</taxon>
        <taxon>Actinomycetes</taxon>
        <taxon>Micrococcales</taxon>
        <taxon>Micrococcaceae</taxon>
        <taxon>Citricoccus</taxon>
    </lineage>
</organism>
<feature type="DNA-binding region" description="H-T-H motif" evidence="4">
    <location>
        <begin position="39"/>
        <end position="58"/>
    </location>
</feature>
<evidence type="ECO:0000256" key="1">
    <source>
        <dbReference type="ARBA" id="ARBA00023015"/>
    </source>
</evidence>
<keyword evidence="7" id="KW-1185">Reference proteome</keyword>
<keyword evidence="3" id="KW-0804">Transcription</keyword>
<dbReference type="SUPFAM" id="SSF46689">
    <property type="entry name" value="Homeodomain-like"/>
    <property type="match status" value="1"/>
</dbReference>
<protein>
    <submittedName>
        <fullName evidence="6">TetR/AcrR family transcriptional regulator</fullName>
    </submittedName>
</protein>
<sequence>MATIKKNGRSRLDRGTLTRSSIIEAALRIMDESGESKLTFARLGQQLGSSPSAMYRHFSNRDEIIEALGDDLIRISLDGYAPSASWEDSLWDLAVRAWRTYELHPAVASQTYFRVTRGPHELKAVDAILQALSAAGLSEDEAVTHYHLFAMTVLAQSADHAAKLAAMKAVEVDPTGRWEQVYVPRDPHEAPYYWAVRDKLRSRDDYALYRTQIELVIESVRRAVAREVGAVERQES</sequence>
<dbReference type="RefSeq" id="WP_344229289.1">
    <property type="nucleotide sequence ID" value="NZ_BAAALH010000002.1"/>
</dbReference>
<evidence type="ECO:0000313" key="7">
    <source>
        <dbReference type="Proteomes" id="UP001595965"/>
    </source>
</evidence>
<dbReference type="Gene3D" id="1.10.10.60">
    <property type="entry name" value="Homeodomain-like"/>
    <property type="match status" value="1"/>
</dbReference>